<evidence type="ECO:0000256" key="4">
    <source>
        <dbReference type="SAM" id="MobiDB-lite"/>
    </source>
</evidence>
<feature type="region of interest" description="Disordered" evidence="4">
    <location>
        <begin position="550"/>
        <end position="610"/>
    </location>
</feature>
<dbReference type="PROSITE" id="PS50071">
    <property type="entry name" value="HOMEOBOX_2"/>
    <property type="match status" value="1"/>
</dbReference>
<feature type="region of interest" description="Disordered" evidence="4">
    <location>
        <begin position="1170"/>
        <end position="1234"/>
    </location>
</feature>
<evidence type="ECO:0000256" key="2">
    <source>
        <dbReference type="ARBA" id="ARBA00023125"/>
    </source>
</evidence>
<dbReference type="PANTHER" id="PTHR33400:SF6">
    <property type="entry name" value="HOMEOBOX PROTEIN LUMINIDEPENDENS"/>
    <property type="match status" value="1"/>
</dbReference>
<feature type="compositionally biased region" description="Basic and acidic residues" evidence="4">
    <location>
        <begin position="550"/>
        <end position="559"/>
    </location>
</feature>
<dbReference type="Proteomes" id="UP000594263">
    <property type="component" value="Unplaced"/>
</dbReference>
<evidence type="ECO:0000259" key="5">
    <source>
        <dbReference type="PROSITE" id="PS50071"/>
    </source>
</evidence>
<dbReference type="SMART" id="SM00389">
    <property type="entry name" value="HOX"/>
    <property type="match status" value="1"/>
</dbReference>
<protein>
    <recommendedName>
        <fullName evidence="5">Homeobox domain-containing protein</fullName>
    </recommendedName>
</protein>
<feature type="region of interest" description="Disordered" evidence="4">
    <location>
        <begin position="1117"/>
        <end position="1143"/>
    </location>
</feature>
<feature type="region of interest" description="Disordered" evidence="4">
    <location>
        <begin position="441"/>
        <end position="468"/>
    </location>
</feature>
<feature type="domain" description="Homeobox" evidence="5">
    <location>
        <begin position="68"/>
        <end position="128"/>
    </location>
</feature>
<comment type="subcellular location">
    <subcellularLocation>
        <location evidence="1 3">Nucleus</location>
    </subcellularLocation>
</comment>
<dbReference type="InterPro" id="IPR009057">
    <property type="entry name" value="Homeodomain-like_sf"/>
</dbReference>
<feature type="DNA-binding region" description="Homeobox" evidence="3">
    <location>
        <begin position="70"/>
        <end position="129"/>
    </location>
</feature>
<feature type="compositionally biased region" description="Polar residues" evidence="4">
    <location>
        <begin position="1188"/>
        <end position="1211"/>
    </location>
</feature>
<feature type="compositionally biased region" description="Polar residues" evidence="4">
    <location>
        <begin position="451"/>
        <end position="463"/>
    </location>
</feature>
<evidence type="ECO:0000313" key="7">
    <source>
        <dbReference type="Proteomes" id="UP000594263"/>
    </source>
</evidence>
<dbReference type="GO" id="GO:0003677">
    <property type="term" value="F:DNA binding"/>
    <property type="evidence" value="ECO:0007669"/>
    <property type="project" value="UniProtKB-UniRule"/>
</dbReference>
<feature type="compositionally biased region" description="Polar residues" evidence="4">
    <location>
        <begin position="854"/>
        <end position="863"/>
    </location>
</feature>
<dbReference type="InterPro" id="IPR001356">
    <property type="entry name" value="HD"/>
</dbReference>
<keyword evidence="3" id="KW-0371">Homeobox</keyword>
<dbReference type="GO" id="GO:0005634">
    <property type="term" value="C:nucleus"/>
    <property type="evidence" value="ECO:0007669"/>
    <property type="project" value="UniProtKB-SubCell"/>
</dbReference>
<dbReference type="SUPFAM" id="SSF46689">
    <property type="entry name" value="Homeodomain-like"/>
    <property type="match status" value="1"/>
</dbReference>
<keyword evidence="7" id="KW-1185">Reference proteome</keyword>
<accession>A0A7N0TS39</accession>
<feature type="region of interest" description="Disordered" evidence="4">
    <location>
        <begin position="840"/>
        <end position="863"/>
    </location>
</feature>
<dbReference type="AlphaFoldDB" id="A0A7N0TS39"/>
<proteinExistence type="predicted"/>
<reference evidence="6" key="1">
    <citation type="submission" date="2021-01" db="UniProtKB">
        <authorList>
            <consortium name="EnsemblPlants"/>
        </authorList>
    </citation>
    <scope>IDENTIFICATION</scope>
</reference>
<evidence type="ECO:0000313" key="6">
    <source>
        <dbReference type="EnsemblPlants" id="Kaladp0044s0056.1.v1.1"/>
    </source>
</evidence>
<dbReference type="Gramene" id="Kaladp0044s0056.1.v1.1">
    <property type="protein sequence ID" value="Kaladp0044s0056.1.v1.1"/>
    <property type="gene ID" value="Kaladp0044s0056.v1.1"/>
</dbReference>
<feature type="region of interest" description="Disordered" evidence="4">
    <location>
        <begin position="1064"/>
        <end position="1105"/>
    </location>
</feature>
<keyword evidence="2 3" id="KW-0238">DNA-binding</keyword>
<name>A0A7N0TS39_KALFE</name>
<dbReference type="GO" id="GO:0010228">
    <property type="term" value="P:vegetative to reproductive phase transition of meristem"/>
    <property type="evidence" value="ECO:0007669"/>
    <property type="project" value="TreeGrafter"/>
</dbReference>
<feature type="compositionally biased region" description="Polar residues" evidence="4">
    <location>
        <begin position="1117"/>
        <end position="1131"/>
    </location>
</feature>
<sequence>MDGLSARLAAEEEGIGTSMESFQKCLESQKDLFHSQLIEMKRIVSAQCKLTGVNPLSQEMAAGALSIAIGKKPRDLLNPKAVAYMQSVFAIKDKISKKETREISAQFGITLSQVRDYFASQRSRVREIVQSSQEVSRDKSKMLKDLQNGNHENKGSTMHSDPGPFIDAGPVTCDTNIANAVKPEINETAASSASRPTETDIGTARCDSPEFSLATCIPVTDEDDVTDEPSRSEIATHKSTASTYAEPVPLNVVPPTISETPASNSSGICDARMQPKLTKGEVLPELDGSDKNFVENIFNLMSKEETFSGQVNLMEEILKIESPSVLDWFLSKGGVMILATWLRQAAVEEQTSVLHIILKVLCHLPLAKALPEKMSVILQSVNSLRFYRSQDISNKARICLARWSKLFAKSQPMMKLNGVKSQIEVAKLKLLTESINEINGDESRQSELENTDGSLTSSNQATENLRKRERPLQMEMLTASPEDSVKRISMGLSSSQGKGRRKVQLVEHIGQRAIGSSQQAVRASVSQSRPMSTDDIQKAKLRKEVMEAKYGKKKSEPGSHKPGVPSAIVQASRVPTQPVPHERRNSKLPLPKNLTEHKPPVTPHPYQTDEKKQNLLPLENKDELKQPMVPLQNSTVGLKQPTASFANNTDEQPMMQAVKSIVEQMQTVVPLLNSNMKSQVLPENIAEQIQATVSISRSTAEPQVNSNGSAEKREQIISISNSIVQKVPRPKKTIPETKEPFWKQCKRVQIPWKTPPEMVIDTEWRVGSGQNSRELRDQKVRNKREKEFVYQRHEEIPPNPKNPWENEIDYDDTLTPIIPTEQLIDTSDPLQSQNSISVETGNTSQMGSVAHTPAPSSLTGTVSGSEHDPVLLNALLKNPALVFKLTSGQTANMTSEDTVRLLDMIKATAGAFPIGNVTHNLSNGSRVSEERVEGSLPSPTPSSNFGTIGWQSEVARKSFSGHSPSRNSGTYAYPGVAAPAYDRHTPATNLSHTQLSSANSYHQLQSPTPQFPPPQSYGVHYDNNYNSGLHSPTPHAETISSVEPFHHPISTETNMVETRSTVGYNPLRSYSSHPLAQAQQQPPPYDHLSQHAYHPSGPVQPQQQPIYDLQGNFQNQTYATSGQYGNPSSFSDSRRPRGSAADSYAQVHSNHFGSSTHWYKNENVTSLNQFESWSPPHSGPSMSVDYVSGSSQPRTGYGSNYRLDQSRSMNFPSGYGGSASQNGNGWWNDHDRRR</sequence>
<dbReference type="EnsemblPlants" id="Kaladp0044s0056.1.v1.1">
    <property type="protein sequence ID" value="Kaladp0044s0056.1.v1.1"/>
    <property type="gene ID" value="Kaladp0044s0056.v1.1"/>
</dbReference>
<evidence type="ECO:0000256" key="3">
    <source>
        <dbReference type="PROSITE-ProRule" id="PRU00108"/>
    </source>
</evidence>
<dbReference type="Gene3D" id="1.10.10.60">
    <property type="entry name" value="Homeodomain-like"/>
    <property type="match status" value="1"/>
</dbReference>
<evidence type="ECO:0000256" key="1">
    <source>
        <dbReference type="ARBA" id="ARBA00004123"/>
    </source>
</evidence>
<dbReference type="OMA" id="PDNVCSI"/>
<keyword evidence="3" id="KW-0539">Nucleus</keyword>
<organism evidence="6 7">
    <name type="scientific">Kalanchoe fedtschenkoi</name>
    <name type="common">Lavender scallops</name>
    <name type="synonym">South American air plant</name>
    <dbReference type="NCBI Taxonomy" id="63787"/>
    <lineage>
        <taxon>Eukaryota</taxon>
        <taxon>Viridiplantae</taxon>
        <taxon>Streptophyta</taxon>
        <taxon>Embryophyta</taxon>
        <taxon>Tracheophyta</taxon>
        <taxon>Spermatophyta</taxon>
        <taxon>Magnoliopsida</taxon>
        <taxon>eudicotyledons</taxon>
        <taxon>Gunneridae</taxon>
        <taxon>Pentapetalae</taxon>
        <taxon>Saxifragales</taxon>
        <taxon>Crassulaceae</taxon>
        <taxon>Kalanchoe</taxon>
    </lineage>
</organism>
<dbReference type="PANTHER" id="PTHR33400">
    <property type="entry name" value="ZINC FINGER CCCH DOMAIN-CONTAINING PROTEIN 6-RELATED"/>
    <property type="match status" value="1"/>
</dbReference>